<evidence type="ECO:0000313" key="3">
    <source>
        <dbReference type="Proteomes" id="UP000236291"/>
    </source>
</evidence>
<dbReference type="PANTHER" id="PTHR31900">
    <property type="entry name" value="F-BOX/RNI SUPERFAMILY PROTEIN-RELATED"/>
    <property type="match status" value="1"/>
</dbReference>
<sequence>MAEDDIISTLPDAILCHILSFLETKQSVATRILSKRWNPLWRSVTTLRFNTKVTNQISNFDFNDFVYSVLLSRDATLPIKTFHLDIEYSQDVKCPIKSITEWVNFVVQRGVEYLHLYLVSMSESWLKLPITILTCKTLVVLNLSGFRVEHCCFSSILLPSLKTFHLDYVQFPKLQDFMLFLTGCPILEDLLTYDVSFDSDESFDCSKWMSSLLTNLARADIDCFSYYLPLKAVHNVQSLRFQFHQVYYHDDMIPTFHNLTQLKLICYDYSKDFLLDVLNHCPKLQSFDLDEVVKTEEALDKKEDKENWVFPDVVPQCLSLHLRTCNLLSFSGLHGELMLVSFCNATARFGALNLNFLSVHKLMESDL</sequence>
<dbReference type="SUPFAM" id="SSF81383">
    <property type="entry name" value="F-box domain"/>
    <property type="match status" value="1"/>
</dbReference>
<dbReference type="InterPro" id="IPR001810">
    <property type="entry name" value="F-box_dom"/>
</dbReference>
<dbReference type="InterPro" id="IPR053781">
    <property type="entry name" value="F-box_AtFBL13-like"/>
</dbReference>
<dbReference type="ExpressionAtlas" id="A0A2K3PLZ8">
    <property type="expression patterns" value="baseline"/>
</dbReference>
<dbReference type="Gene3D" id="3.80.10.10">
    <property type="entry name" value="Ribonuclease Inhibitor"/>
    <property type="match status" value="1"/>
</dbReference>
<reference evidence="2 3" key="1">
    <citation type="journal article" date="2014" name="Am. J. Bot.">
        <title>Genome assembly and annotation for red clover (Trifolium pratense; Fabaceae).</title>
        <authorList>
            <person name="Istvanek J."/>
            <person name="Jaros M."/>
            <person name="Krenek A."/>
            <person name="Repkova J."/>
        </authorList>
    </citation>
    <scope>NUCLEOTIDE SEQUENCE [LARGE SCALE GENOMIC DNA]</scope>
    <source>
        <strain evidence="3">cv. Tatra</strain>
        <tissue evidence="2">Young leaves</tissue>
    </source>
</reference>
<dbReference type="PANTHER" id="PTHR31900:SF34">
    <property type="entry name" value="EMB|CAB62440.1-RELATED"/>
    <property type="match status" value="1"/>
</dbReference>
<evidence type="ECO:0000259" key="1">
    <source>
        <dbReference type="PROSITE" id="PS50181"/>
    </source>
</evidence>
<dbReference type="InterPro" id="IPR050232">
    <property type="entry name" value="FBL13/AtMIF1-like"/>
</dbReference>
<dbReference type="InterPro" id="IPR032675">
    <property type="entry name" value="LRR_dom_sf"/>
</dbReference>
<dbReference type="CDD" id="cd22160">
    <property type="entry name" value="F-box_AtFBL13-like"/>
    <property type="match status" value="1"/>
</dbReference>
<gene>
    <name evidence="2" type="ORF">L195_g013030</name>
</gene>
<proteinExistence type="predicted"/>
<dbReference type="Pfam" id="PF24758">
    <property type="entry name" value="LRR_At5g56370"/>
    <property type="match status" value="1"/>
</dbReference>
<reference evidence="2 3" key="2">
    <citation type="journal article" date="2017" name="Front. Plant Sci.">
        <title>Gene Classification and Mining of Molecular Markers Useful in Red Clover (Trifolium pratense) Breeding.</title>
        <authorList>
            <person name="Istvanek J."/>
            <person name="Dluhosova J."/>
            <person name="Dluhos P."/>
            <person name="Patkova L."/>
            <person name="Nedelnik J."/>
            <person name="Repkova J."/>
        </authorList>
    </citation>
    <scope>NUCLEOTIDE SEQUENCE [LARGE SCALE GENOMIC DNA]</scope>
    <source>
        <strain evidence="3">cv. Tatra</strain>
        <tissue evidence="2">Young leaves</tissue>
    </source>
</reference>
<dbReference type="EMBL" id="ASHM01008416">
    <property type="protein sequence ID" value="PNY16313.1"/>
    <property type="molecule type" value="Genomic_DNA"/>
</dbReference>
<dbReference type="SUPFAM" id="SSF52047">
    <property type="entry name" value="RNI-like"/>
    <property type="match status" value="1"/>
</dbReference>
<comment type="caution">
    <text evidence="2">The sequence shown here is derived from an EMBL/GenBank/DDBJ whole genome shotgun (WGS) entry which is preliminary data.</text>
</comment>
<name>A0A2K3PLZ8_TRIPR</name>
<dbReference type="InterPro" id="IPR036047">
    <property type="entry name" value="F-box-like_dom_sf"/>
</dbReference>
<dbReference type="PROSITE" id="PS50181">
    <property type="entry name" value="FBOX"/>
    <property type="match status" value="1"/>
</dbReference>
<dbReference type="Pfam" id="PF00646">
    <property type="entry name" value="F-box"/>
    <property type="match status" value="1"/>
</dbReference>
<dbReference type="Proteomes" id="UP000236291">
    <property type="component" value="Unassembled WGS sequence"/>
</dbReference>
<dbReference type="SMART" id="SM00256">
    <property type="entry name" value="FBOX"/>
    <property type="match status" value="1"/>
</dbReference>
<protein>
    <submittedName>
        <fullName evidence="2">F-box/LRR-repeat protein</fullName>
    </submittedName>
</protein>
<organism evidence="2 3">
    <name type="scientific">Trifolium pratense</name>
    <name type="common">Red clover</name>
    <dbReference type="NCBI Taxonomy" id="57577"/>
    <lineage>
        <taxon>Eukaryota</taxon>
        <taxon>Viridiplantae</taxon>
        <taxon>Streptophyta</taxon>
        <taxon>Embryophyta</taxon>
        <taxon>Tracheophyta</taxon>
        <taxon>Spermatophyta</taxon>
        <taxon>Magnoliopsida</taxon>
        <taxon>eudicotyledons</taxon>
        <taxon>Gunneridae</taxon>
        <taxon>Pentapetalae</taxon>
        <taxon>rosids</taxon>
        <taxon>fabids</taxon>
        <taxon>Fabales</taxon>
        <taxon>Fabaceae</taxon>
        <taxon>Papilionoideae</taxon>
        <taxon>50 kb inversion clade</taxon>
        <taxon>NPAAA clade</taxon>
        <taxon>Hologalegina</taxon>
        <taxon>IRL clade</taxon>
        <taxon>Trifolieae</taxon>
        <taxon>Trifolium</taxon>
    </lineage>
</organism>
<dbReference type="InterPro" id="IPR055411">
    <property type="entry name" value="LRR_FXL15/At3g58940/PEG3-like"/>
</dbReference>
<accession>A0A2K3PLZ8</accession>
<dbReference type="AlphaFoldDB" id="A0A2K3PLZ8"/>
<evidence type="ECO:0000313" key="2">
    <source>
        <dbReference type="EMBL" id="PNY16313.1"/>
    </source>
</evidence>
<dbReference type="STRING" id="57577.A0A2K3PLZ8"/>
<feature type="domain" description="F-box" evidence="1">
    <location>
        <begin position="4"/>
        <end position="52"/>
    </location>
</feature>
<dbReference type="Gene3D" id="1.20.1280.50">
    <property type="match status" value="1"/>
</dbReference>